<accession>A0ABR7YVJ7</accession>
<dbReference type="Proteomes" id="UP000805841">
    <property type="component" value="Unassembled WGS sequence"/>
</dbReference>
<reference evidence="1 2" key="1">
    <citation type="journal article" date="2020" name="Insects">
        <title>Bacteria Belonging to Pseudomonas typographi sp. nov. from the Bark Beetle Ips typographus Have Genomic Potential to Aid in the Host Ecology.</title>
        <authorList>
            <person name="Peral-Aranega E."/>
            <person name="Saati-Santamaria Z."/>
            <person name="Kolarik M."/>
            <person name="Rivas R."/>
            <person name="Garcia-Fraile P."/>
        </authorList>
    </citation>
    <scope>NUCLEOTIDE SEQUENCE [LARGE SCALE GENOMIC DNA]</scope>
    <source>
        <strain evidence="1 2">CA3A</strain>
    </source>
</reference>
<dbReference type="EMBL" id="JAAOCA010000001">
    <property type="protein sequence ID" value="MBD1597225.1"/>
    <property type="molecule type" value="Genomic_DNA"/>
</dbReference>
<name>A0ABR7YVJ7_9PSED</name>
<sequence length="162" mass="18273">MNFFDPACQTGPHTAATFGLCDDENGSVAYVDTGRPQRWIATVNNRSGHSVTFTAIDKCVIQDAEHPGRGRCDAMLTTPTHLYLVELKNQRAGWIDHALAQLESTLAFLVAAHDVSVYSRRKAYACNKRHPHFVEIEQERKLRVMRRYGFRLDIQASVVIVD</sequence>
<gene>
    <name evidence="1" type="ORF">HAQ05_00665</name>
</gene>
<protein>
    <submittedName>
        <fullName evidence="1">Uncharacterized protein</fullName>
    </submittedName>
</protein>
<evidence type="ECO:0000313" key="1">
    <source>
        <dbReference type="EMBL" id="MBD1597225.1"/>
    </source>
</evidence>
<keyword evidence="2" id="KW-1185">Reference proteome</keyword>
<comment type="caution">
    <text evidence="1">The sequence shown here is derived from an EMBL/GenBank/DDBJ whole genome shotgun (WGS) entry which is preliminary data.</text>
</comment>
<evidence type="ECO:0000313" key="2">
    <source>
        <dbReference type="Proteomes" id="UP000805841"/>
    </source>
</evidence>
<dbReference type="RefSeq" id="WP_190416650.1">
    <property type="nucleotide sequence ID" value="NZ_JAAOCA010000001.1"/>
</dbReference>
<organism evidence="1 2">
    <name type="scientific">Pseudomonas typographi</name>
    <dbReference type="NCBI Taxonomy" id="2715964"/>
    <lineage>
        <taxon>Bacteria</taxon>
        <taxon>Pseudomonadati</taxon>
        <taxon>Pseudomonadota</taxon>
        <taxon>Gammaproteobacteria</taxon>
        <taxon>Pseudomonadales</taxon>
        <taxon>Pseudomonadaceae</taxon>
        <taxon>Pseudomonas</taxon>
    </lineage>
</organism>
<proteinExistence type="predicted"/>